<accession>A0AAW0M2T1</accession>
<dbReference type="EMBL" id="PKMF04000029">
    <property type="protein sequence ID" value="KAK7857203.1"/>
    <property type="molecule type" value="Genomic_DNA"/>
</dbReference>
<reference evidence="3" key="1">
    <citation type="submission" date="2017-12" db="EMBL/GenBank/DDBJ databases">
        <authorList>
            <person name="Barbosa P."/>
            <person name="Usie A."/>
            <person name="Ramos A.M."/>
        </authorList>
    </citation>
    <scope>NUCLEOTIDE SEQUENCE</scope>
    <source>
        <strain evidence="3">HL8</strain>
        <tissue evidence="3">Leaves</tissue>
    </source>
</reference>
<proteinExistence type="predicted"/>
<dbReference type="Gene3D" id="1.25.40.10">
    <property type="entry name" value="Tetratricopeptide repeat domain"/>
    <property type="match status" value="1"/>
</dbReference>
<feature type="repeat" description="PPR" evidence="2">
    <location>
        <begin position="36"/>
        <end position="65"/>
    </location>
</feature>
<dbReference type="AlphaFoldDB" id="A0AAW0M2T1"/>
<keyword evidence="1" id="KW-0677">Repeat</keyword>
<dbReference type="PROSITE" id="PS51375">
    <property type="entry name" value="PPR"/>
    <property type="match status" value="1"/>
</dbReference>
<reference evidence="3" key="3">
    <citation type="submission" date="2023-07" db="EMBL/GenBank/DDBJ databases">
        <title>An improved reference 1 genome and first organelle genomes of Quercus suber.</title>
        <authorList>
            <consortium name="Genosuber Consortium"/>
            <person name="Usie A."/>
            <person name="Serra O."/>
            <person name="Barros P."/>
        </authorList>
    </citation>
    <scope>NUCLEOTIDE SEQUENCE</scope>
    <source>
        <strain evidence="3">HL8</strain>
        <tissue evidence="3">Leaves</tissue>
    </source>
</reference>
<dbReference type="InterPro" id="IPR002885">
    <property type="entry name" value="PPR_rpt"/>
</dbReference>
<evidence type="ECO:0000313" key="3">
    <source>
        <dbReference type="EMBL" id="KAK7857203.1"/>
    </source>
</evidence>
<protein>
    <submittedName>
        <fullName evidence="3">Pentatricopeptide repeat-containing protein</fullName>
    </submittedName>
</protein>
<dbReference type="NCBIfam" id="TIGR00756">
    <property type="entry name" value="PPR"/>
    <property type="match status" value="1"/>
</dbReference>
<reference evidence="3" key="2">
    <citation type="journal article" date="2018" name="Sci. Data">
        <title>The draft genome sequence of cork oak.</title>
        <authorList>
            <person name="Ramos A.M."/>
            <person name="Usie A."/>
            <person name="Barbosa P."/>
            <person name="Barros P.M."/>
            <person name="Capote T."/>
            <person name="Chaves I."/>
            <person name="Simoes F."/>
            <person name="Abreu I."/>
            <person name="Carrasquinho I."/>
            <person name="Faro C."/>
            <person name="Guimaraes J.B."/>
            <person name="Mendonca D."/>
            <person name="Nobrega F."/>
            <person name="Rodrigues L."/>
            <person name="Saibo N.J.M."/>
            <person name="Varela M.C."/>
            <person name="Egas C."/>
            <person name="Matos J."/>
            <person name="Miguel C.M."/>
            <person name="Oliveira M.M."/>
            <person name="Ricardo C.P."/>
            <person name="Goncalves S."/>
        </authorList>
    </citation>
    <scope>NUCLEOTIDE SEQUENCE [LARGE SCALE GENOMIC DNA]</scope>
    <source>
        <strain evidence="3">HL8</strain>
    </source>
</reference>
<dbReference type="Pfam" id="PF01535">
    <property type="entry name" value="PPR"/>
    <property type="match status" value="2"/>
</dbReference>
<dbReference type="InterPro" id="IPR011990">
    <property type="entry name" value="TPR-like_helical_dom_sf"/>
</dbReference>
<gene>
    <name evidence="3" type="primary">PCMP-H73_3</name>
    <name evidence="3" type="ORF">CFP56_019127</name>
</gene>
<evidence type="ECO:0000256" key="2">
    <source>
        <dbReference type="PROSITE-ProRule" id="PRU00708"/>
    </source>
</evidence>
<comment type="caution">
    <text evidence="3">The sequence shown here is derived from an EMBL/GenBank/DDBJ whole genome shotgun (WGS) entry which is preliminary data.</text>
</comment>
<name>A0AAW0M2T1_QUESU</name>
<evidence type="ECO:0000256" key="1">
    <source>
        <dbReference type="ARBA" id="ARBA00022737"/>
    </source>
</evidence>
<organism evidence="3">
    <name type="scientific">Quercus suber</name>
    <name type="common">Cork oak</name>
    <dbReference type="NCBI Taxonomy" id="58331"/>
    <lineage>
        <taxon>Eukaryota</taxon>
        <taxon>Viridiplantae</taxon>
        <taxon>Streptophyta</taxon>
        <taxon>Embryophyta</taxon>
        <taxon>Tracheophyta</taxon>
        <taxon>Spermatophyta</taxon>
        <taxon>Magnoliopsida</taxon>
        <taxon>eudicotyledons</taxon>
        <taxon>Gunneridae</taxon>
        <taxon>Pentapetalae</taxon>
        <taxon>rosids</taxon>
        <taxon>fabids</taxon>
        <taxon>Fagales</taxon>
        <taxon>Fagaceae</taxon>
        <taxon>Quercus</taxon>
    </lineage>
</organism>
<sequence length="65" mass="7202">MGNPGLKASNSLIGGLIFMGRIVDAEFIFGRLVEKNPVSYNLMIKGYAMSGQAEESEKLFNRMME</sequence>